<comment type="caution">
    <text evidence="1">The sequence shown here is derived from an EMBL/GenBank/DDBJ whole genome shotgun (WGS) entry which is preliminary data.</text>
</comment>
<organism evidence="1 2">
    <name type="scientific">Tsukamurella conjunctivitidis</name>
    <dbReference type="NCBI Taxonomy" id="2592068"/>
    <lineage>
        <taxon>Bacteria</taxon>
        <taxon>Bacillati</taxon>
        <taxon>Actinomycetota</taxon>
        <taxon>Actinomycetes</taxon>
        <taxon>Mycobacteriales</taxon>
        <taxon>Tsukamurellaceae</taxon>
        <taxon>Tsukamurella</taxon>
    </lineage>
</organism>
<dbReference type="OrthoDB" id="3215348at2"/>
<dbReference type="RefSeq" id="WP_146489271.1">
    <property type="nucleotide sequence ID" value="NZ_VIGX01000026.1"/>
</dbReference>
<evidence type="ECO:0000313" key="1">
    <source>
        <dbReference type="EMBL" id="TWS25597.1"/>
    </source>
</evidence>
<keyword evidence="2" id="KW-1185">Reference proteome</keyword>
<gene>
    <name evidence="1" type="ORF">FK530_23035</name>
</gene>
<accession>A0A5C5RRE1</accession>
<dbReference type="Proteomes" id="UP000319375">
    <property type="component" value="Unassembled WGS sequence"/>
</dbReference>
<dbReference type="EMBL" id="VIGX01000026">
    <property type="protein sequence ID" value="TWS25597.1"/>
    <property type="molecule type" value="Genomic_DNA"/>
</dbReference>
<sequence length="99" mass="10865">MSRRDVAFGIELPIGSVSSIARDDILDQYADMAAWPGKPIRTTGGFTREVKWTMPQWWYALTWLPILGAAPDPRKHFTIGGNPLPGALTACLRRLGGSP</sequence>
<reference evidence="1 2" key="1">
    <citation type="submission" date="2019-06" db="EMBL/GenBank/DDBJ databases">
        <title>Tsukamurella conjunctivitidis sp. nov., Tsukamurella assacharolytica sp. nov. and Tsukamurella sputae sp. nov. isolated from patients with conjunctivitis, bacteraemia (lymphoma) and respiratory infection (sputum) in Hong Kong.</title>
        <authorList>
            <person name="Teng J.L.L."/>
            <person name="Lee H.H."/>
            <person name="Fong J.Y.H."/>
            <person name="Fok K.M.N."/>
            <person name="Lau S.K.P."/>
            <person name="Woo P.C.Y."/>
        </authorList>
    </citation>
    <scope>NUCLEOTIDE SEQUENCE [LARGE SCALE GENOMIC DNA]</scope>
    <source>
        <strain evidence="1 2">HKU72</strain>
    </source>
</reference>
<proteinExistence type="predicted"/>
<dbReference type="AlphaFoldDB" id="A0A5C5RRE1"/>
<protein>
    <submittedName>
        <fullName evidence="1">Uncharacterized protein</fullName>
    </submittedName>
</protein>
<name>A0A5C5RRE1_9ACTN</name>
<evidence type="ECO:0000313" key="2">
    <source>
        <dbReference type="Proteomes" id="UP000319375"/>
    </source>
</evidence>